<dbReference type="STRING" id="927664.SAMN05421780_10589"/>
<protein>
    <submittedName>
        <fullName evidence="2">Predicted N-acyltransferase, GNAT family</fullName>
    </submittedName>
</protein>
<keyword evidence="2" id="KW-0808">Transferase</keyword>
<dbReference type="Pfam" id="PF13673">
    <property type="entry name" value="Acetyltransf_10"/>
    <property type="match status" value="1"/>
</dbReference>
<feature type="domain" description="N-acetyltransferase" evidence="1">
    <location>
        <begin position="3"/>
        <end position="145"/>
    </location>
</feature>
<reference evidence="2 3" key="1">
    <citation type="submission" date="2016-10" db="EMBL/GenBank/DDBJ databases">
        <authorList>
            <person name="de Groot N.N."/>
        </authorList>
    </citation>
    <scope>NUCLEOTIDE SEQUENCE [LARGE SCALE GENOMIC DNA]</scope>
    <source>
        <strain evidence="2 3">DSM 6793</strain>
    </source>
</reference>
<evidence type="ECO:0000313" key="2">
    <source>
        <dbReference type="EMBL" id="SFC39577.1"/>
    </source>
</evidence>
<dbReference type="GO" id="GO:0016747">
    <property type="term" value="F:acyltransferase activity, transferring groups other than amino-acyl groups"/>
    <property type="evidence" value="ECO:0007669"/>
    <property type="project" value="InterPro"/>
</dbReference>
<gene>
    <name evidence="2" type="ORF">SAMN05421780_10589</name>
</gene>
<organism evidence="2 3">
    <name type="scientific">Flexibacter flexilis DSM 6793</name>
    <dbReference type="NCBI Taxonomy" id="927664"/>
    <lineage>
        <taxon>Bacteria</taxon>
        <taxon>Pseudomonadati</taxon>
        <taxon>Bacteroidota</taxon>
        <taxon>Cytophagia</taxon>
        <taxon>Cytophagales</taxon>
        <taxon>Flexibacteraceae</taxon>
        <taxon>Flexibacter</taxon>
    </lineage>
</organism>
<dbReference type="PROSITE" id="PS51186">
    <property type="entry name" value="GNAT"/>
    <property type="match status" value="1"/>
</dbReference>
<accession>A0A1I1ITG1</accession>
<evidence type="ECO:0000259" key="1">
    <source>
        <dbReference type="PROSITE" id="PS51186"/>
    </source>
</evidence>
<dbReference type="EMBL" id="FOLE01000005">
    <property type="protein sequence ID" value="SFC39577.1"/>
    <property type="molecule type" value="Genomic_DNA"/>
</dbReference>
<dbReference type="Gene3D" id="3.40.630.30">
    <property type="match status" value="1"/>
</dbReference>
<proteinExistence type="predicted"/>
<dbReference type="OrthoDB" id="9796171at2"/>
<dbReference type="InterPro" id="IPR000182">
    <property type="entry name" value="GNAT_dom"/>
</dbReference>
<keyword evidence="3" id="KW-1185">Reference proteome</keyword>
<dbReference type="RefSeq" id="WP_091511592.1">
    <property type="nucleotide sequence ID" value="NZ_FOLE01000005.1"/>
</dbReference>
<dbReference type="SUPFAM" id="SSF55729">
    <property type="entry name" value="Acyl-CoA N-acyltransferases (Nat)"/>
    <property type="match status" value="1"/>
</dbReference>
<dbReference type="AlphaFoldDB" id="A0A1I1ITG1"/>
<keyword evidence="2" id="KW-0012">Acyltransferase</keyword>
<name>A0A1I1ITG1_9BACT</name>
<sequence>MEVLVNKISKEEAMASSFHIRHKVFVEEQHVDEEEEYDEFEDVSTHVLATIDGNPAGTGRWRFTDLGIKLERFSVLEEYRSYGIGSAIMRFMLEDIAQKPESEGKTIYLHAQLTAMGLYTKFGFVAEGSTFQEAGIDHFKMIKRF</sequence>
<dbReference type="Proteomes" id="UP000199514">
    <property type="component" value="Unassembled WGS sequence"/>
</dbReference>
<dbReference type="CDD" id="cd04301">
    <property type="entry name" value="NAT_SF"/>
    <property type="match status" value="1"/>
</dbReference>
<dbReference type="InterPro" id="IPR016181">
    <property type="entry name" value="Acyl_CoA_acyltransferase"/>
</dbReference>
<evidence type="ECO:0000313" key="3">
    <source>
        <dbReference type="Proteomes" id="UP000199514"/>
    </source>
</evidence>